<dbReference type="EMBL" id="JAKOGI010001656">
    <property type="protein sequence ID" value="KAJ8424545.1"/>
    <property type="molecule type" value="Genomic_DNA"/>
</dbReference>
<dbReference type="Proteomes" id="UP001153076">
    <property type="component" value="Unassembled WGS sequence"/>
</dbReference>
<proteinExistence type="predicted"/>
<comment type="caution">
    <text evidence="3">The sequence shown here is derived from an EMBL/GenBank/DDBJ whole genome shotgun (WGS) entry which is preliminary data.</text>
</comment>
<feature type="domain" description="DUF4283" evidence="2">
    <location>
        <begin position="64"/>
        <end position="146"/>
    </location>
</feature>
<dbReference type="Pfam" id="PF14111">
    <property type="entry name" value="DUF4283"/>
    <property type="match status" value="1"/>
</dbReference>
<evidence type="ECO:0000256" key="1">
    <source>
        <dbReference type="SAM" id="MobiDB-lite"/>
    </source>
</evidence>
<dbReference type="PANTHER" id="PTHR31286">
    <property type="entry name" value="GLYCINE-RICH CELL WALL STRUCTURAL PROTEIN 1.8-LIKE"/>
    <property type="match status" value="1"/>
</dbReference>
<dbReference type="OrthoDB" id="1096772at2759"/>
<reference evidence="3" key="1">
    <citation type="submission" date="2022-04" db="EMBL/GenBank/DDBJ databases">
        <title>Carnegiea gigantea Genome sequencing and assembly v2.</title>
        <authorList>
            <person name="Copetti D."/>
            <person name="Sanderson M.J."/>
            <person name="Burquez A."/>
            <person name="Wojciechowski M.F."/>
        </authorList>
    </citation>
    <scope>NUCLEOTIDE SEQUENCE</scope>
    <source>
        <strain evidence="3">SGP5-SGP5p</strain>
        <tissue evidence="3">Aerial part</tissue>
    </source>
</reference>
<organism evidence="3 4">
    <name type="scientific">Carnegiea gigantea</name>
    <dbReference type="NCBI Taxonomy" id="171969"/>
    <lineage>
        <taxon>Eukaryota</taxon>
        <taxon>Viridiplantae</taxon>
        <taxon>Streptophyta</taxon>
        <taxon>Embryophyta</taxon>
        <taxon>Tracheophyta</taxon>
        <taxon>Spermatophyta</taxon>
        <taxon>Magnoliopsida</taxon>
        <taxon>eudicotyledons</taxon>
        <taxon>Gunneridae</taxon>
        <taxon>Pentapetalae</taxon>
        <taxon>Caryophyllales</taxon>
        <taxon>Cactineae</taxon>
        <taxon>Cactaceae</taxon>
        <taxon>Cactoideae</taxon>
        <taxon>Echinocereeae</taxon>
        <taxon>Carnegiea</taxon>
    </lineage>
</organism>
<dbReference type="AlphaFoldDB" id="A0A9Q1GSY8"/>
<evidence type="ECO:0000259" key="2">
    <source>
        <dbReference type="Pfam" id="PF14111"/>
    </source>
</evidence>
<keyword evidence="4" id="KW-1185">Reference proteome</keyword>
<sequence>MAESLYFEKNDDDTRVTGHQATPIATLEGNPTGILPIGPSHPLKQKAHSDQPVPSGPHCSQLDELLACCLIGKIMGDPLPISAIIHKTIKDWYFVKGHVDYIDAGNDWIMIRFTNAEDRMLVFDQRPWHVNGLNFVVQKWTPFFDCYSATINRIDQWVTVLRLPWEFWDHDSLAELLKPVTVSPKKRVRPALGPRHRKLSNLKPQDLPILTKDLVNLPSQEIPTPLNPNGIVLANLIVMKSQDEGSSNSDKLMAMDNVGDKGMDEEENVDMFLNLGNIEDMKMSTDSSKRKRIEEGEECNS</sequence>
<evidence type="ECO:0000313" key="3">
    <source>
        <dbReference type="EMBL" id="KAJ8424545.1"/>
    </source>
</evidence>
<name>A0A9Q1GSY8_9CARY</name>
<dbReference type="InterPro" id="IPR025558">
    <property type="entry name" value="DUF4283"/>
</dbReference>
<feature type="region of interest" description="Disordered" evidence="1">
    <location>
        <begin position="28"/>
        <end position="56"/>
    </location>
</feature>
<evidence type="ECO:0000313" key="4">
    <source>
        <dbReference type="Proteomes" id="UP001153076"/>
    </source>
</evidence>
<dbReference type="PANTHER" id="PTHR31286:SF99">
    <property type="entry name" value="DUF4283 DOMAIN-CONTAINING PROTEIN"/>
    <property type="match status" value="1"/>
</dbReference>
<gene>
    <name evidence="3" type="ORF">Cgig2_010845</name>
</gene>
<dbReference type="InterPro" id="IPR040256">
    <property type="entry name" value="At4g02000-like"/>
</dbReference>
<accession>A0A9Q1GSY8</accession>
<protein>
    <recommendedName>
        <fullName evidence="2">DUF4283 domain-containing protein</fullName>
    </recommendedName>
</protein>